<dbReference type="EMBL" id="CP034458">
    <property type="protein sequence ID" value="QBM88238.1"/>
    <property type="molecule type" value="Genomic_DNA"/>
</dbReference>
<evidence type="ECO:0000313" key="3">
    <source>
        <dbReference type="Proteomes" id="UP000292447"/>
    </source>
</evidence>
<dbReference type="Gene3D" id="3.90.226.10">
    <property type="entry name" value="2-enoyl-CoA Hydratase, Chain A, domain 1"/>
    <property type="match status" value="1"/>
</dbReference>
<dbReference type="AlphaFoldDB" id="A0A4P6XQA9"/>
<dbReference type="GO" id="GO:0051750">
    <property type="term" value="F:delta(3,5)-delta(2,4)-dienoyl-CoA isomerase activity"/>
    <property type="evidence" value="ECO:0007669"/>
    <property type="project" value="TreeGrafter"/>
</dbReference>
<dbReference type="InterPro" id="IPR001753">
    <property type="entry name" value="Enoyl-CoA_hydra/iso"/>
</dbReference>
<dbReference type="Pfam" id="PF00378">
    <property type="entry name" value="ECH_1"/>
    <property type="match status" value="1"/>
</dbReference>
<evidence type="ECO:0000256" key="1">
    <source>
        <dbReference type="ARBA" id="ARBA00005254"/>
    </source>
</evidence>
<dbReference type="SUPFAM" id="SSF52096">
    <property type="entry name" value="ClpP/crotonase"/>
    <property type="match status" value="1"/>
</dbReference>
<dbReference type="Proteomes" id="UP000292447">
    <property type="component" value="Chromosome III"/>
</dbReference>
<dbReference type="CDD" id="cd06558">
    <property type="entry name" value="crotonase-like"/>
    <property type="match status" value="1"/>
</dbReference>
<protein>
    <submittedName>
        <fullName evidence="2">Delta(3,5)-Delta(2,4)-dienoyl-CoA isomerase</fullName>
    </submittedName>
</protein>
<organism evidence="2 3">
    <name type="scientific">Metschnikowia aff. pulcherrima</name>
    <dbReference type="NCBI Taxonomy" id="2163413"/>
    <lineage>
        <taxon>Eukaryota</taxon>
        <taxon>Fungi</taxon>
        <taxon>Dikarya</taxon>
        <taxon>Ascomycota</taxon>
        <taxon>Saccharomycotina</taxon>
        <taxon>Pichiomycetes</taxon>
        <taxon>Metschnikowiaceae</taxon>
        <taxon>Metschnikowia</taxon>
    </lineage>
</organism>
<dbReference type="InterPro" id="IPR045002">
    <property type="entry name" value="Ech1-like"/>
</dbReference>
<name>A0A4P6XQA9_9ASCO</name>
<evidence type="ECO:0000313" key="2">
    <source>
        <dbReference type="EMBL" id="QBM88238.1"/>
    </source>
</evidence>
<dbReference type="PANTHER" id="PTHR43149:SF1">
    <property type="entry name" value="DELTA(3,5)-DELTA(2,4)-DIENOYL-COA ISOMERASE, MITOCHONDRIAL"/>
    <property type="match status" value="1"/>
</dbReference>
<dbReference type="PANTHER" id="PTHR43149">
    <property type="entry name" value="ENOYL-COA HYDRATASE"/>
    <property type="match status" value="1"/>
</dbReference>
<dbReference type="GO" id="GO:0005739">
    <property type="term" value="C:mitochondrion"/>
    <property type="evidence" value="ECO:0007669"/>
    <property type="project" value="TreeGrafter"/>
</dbReference>
<accession>A0A4P6XQA9</accession>
<proteinExistence type="inferred from homology"/>
<dbReference type="STRING" id="2163413.A0A4P6XQA9"/>
<dbReference type="InterPro" id="IPR029045">
    <property type="entry name" value="ClpP/crotonase-like_dom_sf"/>
</dbReference>
<reference evidence="3" key="1">
    <citation type="submission" date="2019-03" db="EMBL/GenBank/DDBJ databases">
        <title>Snf2 controls pulcherriminic acid biosynthesis and connects pigmentation and antifungal activity of the yeast Metschnikowia pulcherrima.</title>
        <authorList>
            <person name="Gore-Lloyd D."/>
            <person name="Sumann I."/>
            <person name="Brachmann A.O."/>
            <person name="Schneeberger K."/>
            <person name="Ortiz-Merino R.A."/>
            <person name="Moreno-Beltran M."/>
            <person name="Schlaefli M."/>
            <person name="Kirner P."/>
            <person name="Santos Kron A."/>
            <person name="Wolfe K.H."/>
            <person name="Piel J."/>
            <person name="Ahrens C.H."/>
            <person name="Henk D."/>
            <person name="Freimoser F.M."/>
        </authorList>
    </citation>
    <scope>NUCLEOTIDE SEQUENCE [LARGE SCALE GENOMIC DNA]</scope>
    <source>
        <strain evidence="3">APC 1.2</strain>
    </source>
</reference>
<comment type="similarity">
    <text evidence="1">Belongs to the enoyl-CoA hydratase/isomerase family.</text>
</comment>
<sequence>MSQTTSHVINTIHCLLLTLSSQNCTFVFKILLKSHASTMFDNRRYASFSKWLVKQIEPGLVHVMYNNPKTLNAFAEEDWRAYQEILTELDSDPDTTVILISSAFAKAFSSGLNLKAAMLLIDETDALTFAQKRNKMYSHIREFQDAVAMPARMRTPTIALLNGVCYGLALDLASACSIRIATQDVKFSIREIKIGIVADMGSLQRITRLVGSVSLVNQYALTGEVFGAEQALHLGFVSEIVTDFEKGIEHCTDLGRDINSSPQWAVKGTKESIQYIADGGSHELGLLNIAEYNAVHLVGGLPENDFGKSKL</sequence>
<gene>
    <name evidence="2" type="primary">MPUL0C02040</name>
    <name evidence="2" type="ORF">METSCH_C02040</name>
</gene>
<keyword evidence="2" id="KW-0413">Isomerase</keyword>
<keyword evidence="3" id="KW-1185">Reference proteome</keyword>